<evidence type="ECO:0000256" key="1">
    <source>
        <dbReference type="SAM" id="Phobius"/>
    </source>
</evidence>
<sequence>MEEISIKPQRQPKWVVVAINIAVMVAYTVYFRFVEGQYNFIAIAMLIAMHVALCLVLAIFVFSKEFLLSAALVLVIGFSTCWLVFAV</sequence>
<organism evidence="2 3">
    <name type="scientific">Mucilaginibacter pankratovii</name>
    <dbReference type="NCBI Taxonomy" id="2772110"/>
    <lineage>
        <taxon>Bacteria</taxon>
        <taxon>Pseudomonadati</taxon>
        <taxon>Bacteroidota</taxon>
        <taxon>Sphingobacteriia</taxon>
        <taxon>Sphingobacteriales</taxon>
        <taxon>Sphingobacteriaceae</taxon>
        <taxon>Mucilaginibacter</taxon>
    </lineage>
</organism>
<comment type="caution">
    <text evidence="2">The sequence shown here is derived from an EMBL/GenBank/DDBJ whole genome shotgun (WGS) entry which is preliminary data.</text>
</comment>
<keyword evidence="1" id="KW-0812">Transmembrane</keyword>
<keyword evidence="1" id="KW-0472">Membrane</keyword>
<feature type="transmembrane region" description="Helical" evidence="1">
    <location>
        <begin position="40"/>
        <end position="61"/>
    </location>
</feature>
<accession>A0ABR7WVS8</accession>
<gene>
    <name evidence="2" type="ORF">IDJ77_21475</name>
</gene>
<name>A0ABR7WVS8_9SPHI</name>
<evidence type="ECO:0000313" key="3">
    <source>
        <dbReference type="Proteomes" id="UP000606600"/>
    </source>
</evidence>
<proteinExistence type="predicted"/>
<dbReference type="EMBL" id="JACWMY010000012">
    <property type="protein sequence ID" value="MBD1366398.1"/>
    <property type="molecule type" value="Genomic_DNA"/>
</dbReference>
<feature type="transmembrane region" description="Helical" evidence="1">
    <location>
        <begin position="14"/>
        <end position="34"/>
    </location>
</feature>
<protein>
    <submittedName>
        <fullName evidence="2">Uncharacterized protein</fullName>
    </submittedName>
</protein>
<keyword evidence="3" id="KW-1185">Reference proteome</keyword>
<dbReference type="RefSeq" id="WP_191191043.1">
    <property type="nucleotide sequence ID" value="NZ_JACWMY010000012.1"/>
</dbReference>
<feature type="transmembrane region" description="Helical" evidence="1">
    <location>
        <begin position="66"/>
        <end position="85"/>
    </location>
</feature>
<keyword evidence="1" id="KW-1133">Transmembrane helix</keyword>
<evidence type="ECO:0000313" key="2">
    <source>
        <dbReference type="EMBL" id="MBD1366398.1"/>
    </source>
</evidence>
<reference evidence="2 3" key="1">
    <citation type="submission" date="2020-09" db="EMBL/GenBank/DDBJ databases">
        <title>Novel species of Mucilaginibacter isolated from a glacier on the Tibetan Plateau.</title>
        <authorList>
            <person name="Liu Q."/>
            <person name="Xin Y.-H."/>
        </authorList>
    </citation>
    <scope>NUCLEOTIDE SEQUENCE [LARGE SCALE GENOMIC DNA]</scope>
    <source>
        <strain evidence="2 3">ZT4R22</strain>
    </source>
</reference>
<dbReference type="Proteomes" id="UP000606600">
    <property type="component" value="Unassembled WGS sequence"/>
</dbReference>